<evidence type="ECO:0000313" key="2">
    <source>
        <dbReference type="Proteomes" id="UP001207468"/>
    </source>
</evidence>
<protein>
    <submittedName>
        <fullName evidence="1">Methyltransferase-domain-containing protein</fullName>
    </submittedName>
</protein>
<gene>
    <name evidence="1" type="ORF">F5148DRAFT_424534</name>
</gene>
<keyword evidence="1" id="KW-0808">Transferase</keyword>
<keyword evidence="1" id="KW-0489">Methyltransferase</keyword>
<name>A0ACC0U085_9AGAM</name>
<dbReference type="Proteomes" id="UP001207468">
    <property type="component" value="Unassembled WGS sequence"/>
</dbReference>
<organism evidence="1 2">
    <name type="scientific">Russula earlei</name>
    <dbReference type="NCBI Taxonomy" id="71964"/>
    <lineage>
        <taxon>Eukaryota</taxon>
        <taxon>Fungi</taxon>
        <taxon>Dikarya</taxon>
        <taxon>Basidiomycota</taxon>
        <taxon>Agaricomycotina</taxon>
        <taxon>Agaricomycetes</taxon>
        <taxon>Russulales</taxon>
        <taxon>Russulaceae</taxon>
        <taxon>Russula</taxon>
    </lineage>
</organism>
<sequence length="383" mass="42950">MALFDVPGWSISGDPVAVASKKRKRTSKHRDDSNKVRSATVNVEKVIEQLAASPTAENTHRGDGSAAEGRQKKRRRAKPRQPPTHTAVQEETHGQSEKKRQKDRPKEKSGDDNKAAGTQSPSTSHSATESRSTLTSLQTAMRQSLDGARFRWINEKLYKSDSLSAHAMMREDPAVFDDYHKGFRRQVESWPSNPVSHYISALSTYPPRTVIADLGCGDAALARALIPKGYTVLSFDLVADRAFVVEADIFDRLPLPGAEVNCDDGDKSSQGHGQIVNVVVCALSLMGTNWPNCIREAWRILRPNLWASGELRIAEVTSRFTNVPQFQLFVESFGFRHKASDRSNTHFTLFEFEKTSRKPRSEKEWNKSLAKAELLKPCEYKRR</sequence>
<proteinExistence type="predicted"/>
<accession>A0ACC0U085</accession>
<keyword evidence="2" id="KW-1185">Reference proteome</keyword>
<dbReference type="EMBL" id="JAGFNK010000270">
    <property type="protein sequence ID" value="KAI9454618.1"/>
    <property type="molecule type" value="Genomic_DNA"/>
</dbReference>
<evidence type="ECO:0000313" key="1">
    <source>
        <dbReference type="EMBL" id="KAI9454618.1"/>
    </source>
</evidence>
<reference evidence="1" key="1">
    <citation type="submission" date="2021-03" db="EMBL/GenBank/DDBJ databases">
        <title>Evolutionary priming and transition to the ectomycorrhizal habit in an iconic lineage of mushroom-forming fungi: is preadaptation a requirement?</title>
        <authorList>
            <consortium name="DOE Joint Genome Institute"/>
            <person name="Looney B.P."/>
            <person name="Miyauchi S."/>
            <person name="Morin E."/>
            <person name="Drula E."/>
            <person name="Courty P.E."/>
            <person name="Chicoki N."/>
            <person name="Fauchery L."/>
            <person name="Kohler A."/>
            <person name="Kuo A."/>
            <person name="LaButti K."/>
            <person name="Pangilinan J."/>
            <person name="Lipzen A."/>
            <person name="Riley R."/>
            <person name="Andreopoulos W."/>
            <person name="He G."/>
            <person name="Johnson J."/>
            <person name="Barry K.W."/>
            <person name="Grigoriev I.V."/>
            <person name="Nagy L."/>
            <person name="Hibbett D."/>
            <person name="Henrissat B."/>
            <person name="Matheny P.B."/>
            <person name="Labbe J."/>
            <person name="Martin A.F."/>
        </authorList>
    </citation>
    <scope>NUCLEOTIDE SEQUENCE</scope>
    <source>
        <strain evidence="1">BPL698</strain>
    </source>
</reference>
<comment type="caution">
    <text evidence="1">The sequence shown here is derived from an EMBL/GenBank/DDBJ whole genome shotgun (WGS) entry which is preliminary data.</text>
</comment>